<accession>A0AA38LYX8</accession>
<feature type="chain" id="PRO_5041237726" description="Lipoprotein" evidence="1">
    <location>
        <begin position="20"/>
        <end position="349"/>
    </location>
</feature>
<comment type="caution">
    <text evidence="2">The sequence shown here is derived from an EMBL/GenBank/DDBJ whole genome shotgun (WGS) entry which is preliminary data.</text>
</comment>
<protein>
    <recommendedName>
        <fullName evidence="4">Lipoprotein</fullName>
    </recommendedName>
</protein>
<keyword evidence="1" id="KW-0732">Signal</keyword>
<feature type="signal peptide" evidence="1">
    <location>
        <begin position="1"/>
        <end position="19"/>
    </location>
</feature>
<dbReference type="Proteomes" id="UP001168821">
    <property type="component" value="Unassembled WGS sequence"/>
</dbReference>
<evidence type="ECO:0000313" key="3">
    <source>
        <dbReference type="Proteomes" id="UP001168821"/>
    </source>
</evidence>
<dbReference type="InterPro" id="IPR054816">
    <property type="entry name" value="Lipoprotein_mollicutes-type_CS"/>
</dbReference>
<proteinExistence type="predicted"/>
<organism evidence="2 3">
    <name type="scientific">Zophobas morio</name>
    <dbReference type="NCBI Taxonomy" id="2755281"/>
    <lineage>
        <taxon>Eukaryota</taxon>
        <taxon>Metazoa</taxon>
        <taxon>Ecdysozoa</taxon>
        <taxon>Arthropoda</taxon>
        <taxon>Hexapoda</taxon>
        <taxon>Insecta</taxon>
        <taxon>Pterygota</taxon>
        <taxon>Neoptera</taxon>
        <taxon>Endopterygota</taxon>
        <taxon>Coleoptera</taxon>
        <taxon>Polyphaga</taxon>
        <taxon>Cucujiformia</taxon>
        <taxon>Tenebrionidae</taxon>
        <taxon>Zophobas</taxon>
    </lineage>
</organism>
<evidence type="ECO:0008006" key="4">
    <source>
        <dbReference type="Google" id="ProtNLM"/>
    </source>
</evidence>
<reference evidence="2" key="1">
    <citation type="journal article" date="2023" name="G3 (Bethesda)">
        <title>Whole genome assemblies of Zophobas morio and Tenebrio molitor.</title>
        <authorList>
            <person name="Kaur S."/>
            <person name="Stinson S.A."/>
            <person name="diCenzo G.C."/>
        </authorList>
    </citation>
    <scope>NUCLEOTIDE SEQUENCE</scope>
    <source>
        <strain evidence="2">QUZm001</strain>
    </source>
</reference>
<evidence type="ECO:0000256" key="1">
    <source>
        <dbReference type="SAM" id="SignalP"/>
    </source>
</evidence>
<name>A0AA38LYX8_9CUCU</name>
<sequence length="349" mass="37627">MKRLLSLLGAISMVATGSASVVSCDLLGGGTTDSGSGIESMFPAGIAIPEDQDSKDTDAINFVKGQVKTDIQLFDEINDAELKNPLGVDDVFSFTANPDGDTAYDVVVTAKLDATNSDWSVIIAKGDTLTVKPAGQEDNRSTDIMSLFKDGTSTTLSNVQTPDDAVKYVKGQLVDSTYEDYLNIKGDQVDGVISVEVKANQNIDDDTVNIAQGATVTFKTSGSIEPPNPTANLNEVFNNVRVISVKLKTDVTMDNITKLIKQQIVSAYTGILDSKENTMIEATDDTHYTVRVLKEFTSNNHQFNSGDAYTFEIKITGDLPPETAEFTLSIDGDVEYSYDPDPNNSTHKD</sequence>
<dbReference type="NCBIfam" id="NF038029">
    <property type="entry name" value="LP_plasma"/>
    <property type="match status" value="1"/>
</dbReference>
<dbReference type="AlphaFoldDB" id="A0AA38LYX8"/>
<dbReference type="PROSITE" id="PS51257">
    <property type="entry name" value="PROKAR_LIPOPROTEIN"/>
    <property type="match status" value="1"/>
</dbReference>
<gene>
    <name evidence="2" type="ORF">Zmor_009043</name>
</gene>
<evidence type="ECO:0000313" key="2">
    <source>
        <dbReference type="EMBL" id="KAJ3616752.1"/>
    </source>
</evidence>
<keyword evidence="3" id="KW-1185">Reference proteome</keyword>
<dbReference type="EMBL" id="JALNTZ010002908">
    <property type="protein sequence ID" value="KAJ3616752.1"/>
    <property type="molecule type" value="Genomic_DNA"/>
</dbReference>